<keyword evidence="5" id="KW-1185">Reference proteome</keyword>
<dbReference type="Pfam" id="PF03884">
    <property type="entry name" value="YacG"/>
    <property type="match status" value="1"/>
</dbReference>
<dbReference type="GO" id="GO:0008270">
    <property type="term" value="F:zinc ion binding"/>
    <property type="evidence" value="ECO:0007669"/>
    <property type="project" value="InterPro"/>
</dbReference>
<accession>A0A918NAP4</accession>
<dbReference type="PANTHER" id="PTHR36150">
    <property type="entry name" value="DNA GYRASE INHIBITOR YACG"/>
    <property type="match status" value="1"/>
</dbReference>
<evidence type="ECO:0000256" key="3">
    <source>
        <dbReference type="SAM" id="MobiDB-lite"/>
    </source>
</evidence>
<dbReference type="EMBL" id="BMYV01000001">
    <property type="protein sequence ID" value="GGX58817.1"/>
    <property type="molecule type" value="Genomic_DNA"/>
</dbReference>
<dbReference type="GO" id="GO:0006355">
    <property type="term" value="P:regulation of DNA-templated transcription"/>
    <property type="evidence" value="ECO:0007669"/>
    <property type="project" value="InterPro"/>
</dbReference>
<evidence type="ECO:0000256" key="2">
    <source>
        <dbReference type="ARBA" id="ARBA00022833"/>
    </source>
</evidence>
<comment type="caution">
    <text evidence="4">The sequence shown here is derived from an EMBL/GenBank/DDBJ whole genome shotgun (WGS) entry which is preliminary data.</text>
</comment>
<proteinExistence type="predicted"/>
<evidence type="ECO:0000313" key="5">
    <source>
        <dbReference type="Proteomes" id="UP000600865"/>
    </source>
</evidence>
<evidence type="ECO:0000256" key="1">
    <source>
        <dbReference type="ARBA" id="ARBA00022723"/>
    </source>
</evidence>
<organism evidence="4 5">
    <name type="scientific">Litorimonas cladophorae</name>
    <dbReference type="NCBI Taxonomy" id="1220491"/>
    <lineage>
        <taxon>Bacteria</taxon>
        <taxon>Pseudomonadati</taxon>
        <taxon>Pseudomonadota</taxon>
        <taxon>Alphaproteobacteria</taxon>
        <taxon>Maricaulales</taxon>
        <taxon>Robiginitomaculaceae</taxon>
    </lineage>
</organism>
<keyword evidence="1" id="KW-0479">Metal-binding</keyword>
<name>A0A918NAP4_9PROT</name>
<dbReference type="Proteomes" id="UP000600865">
    <property type="component" value="Unassembled WGS sequence"/>
</dbReference>
<dbReference type="RefSeq" id="WP_189580945.1">
    <property type="nucleotide sequence ID" value="NZ_BMYV01000001.1"/>
</dbReference>
<dbReference type="InterPro" id="IPR005584">
    <property type="entry name" value="DNA_gyrase_inhibitor_YacG"/>
</dbReference>
<evidence type="ECO:0000313" key="4">
    <source>
        <dbReference type="EMBL" id="GGX58817.1"/>
    </source>
</evidence>
<reference evidence="4 5" key="1">
    <citation type="journal article" date="2014" name="Int. J. Syst. Evol. Microbiol.">
        <title>Complete genome sequence of Corynebacterium casei LMG S-19264T (=DSM 44701T), isolated from a smear-ripened cheese.</title>
        <authorList>
            <consortium name="US DOE Joint Genome Institute (JGI-PGF)"/>
            <person name="Walter F."/>
            <person name="Albersmeier A."/>
            <person name="Kalinowski J."/>
            <person name="Ruckert C."/>
        </authorList>
    </citation>
    <scope>NUCLEOTIDE SEQUENCE [LARGE SCALE GENOMIC DNA]</scope>
    <source>
        <strain evidence="4 5">KCTC 23968</strain>
    </source>
</reference>
<dbReference type="AlphaFoldDB" id="A0A918NAP4"/>
<protein>
    <submittedName>
        <fullName evidence="4">DNA gyrase inhibitor YacG</fullName>
    </submittedName>
</protein>
<dbReference type="Gene3D" id="3.30.50.10">
    <property type="entry name" value="Erythroid Transcription Factor GATA-1, subunit A"/>
    <property type="match status" value="1"/>
</dbReference>
<dbReference type="SUPFAM" id="SSF57716">
    <property type="entry name" value="Glucocorticoid receptor-like (DNA-binding domain)"/>
    <property type="match status" value="1"/>
</dbReference>
<dbReference type="InterPro" id="IPR013088">
    <property type="entry name" value="Znf_NHR/GATA"/>
</dbReference>
<sequence>MTPCTYCKRKAVIEAFKPFCSKRCADLDLGQWLTGGYAIPTHEPAPSSHEDPDESDPYTPANDYL</sequence>
<gene>
    <name evidence="4" type="primary">yacG</name>
    <name evidence="4" type="ORF">GCM10011309_05280</name>
</gene>
<dbReference type="PANTHER" id="PTHR36150:SF1">
    <property type="entry name" value="DNA GYRASE INHIBITOR YACG"/>
    <property type="match status" value="1"/>
</dbReference>
<feature type="region of interest" description="Disordered" evidence="3">
    <location>
        <begin position="40"/>
        <end position="65"/>
    </location>
</feature>
<keyword evidence="2" id="KW-0862">Zinc</keyword>